<proteinExistence type="predicted"/>
<protein>
    <submittedName>
        <fullName evidence="1">Uncharacterized protein</fullName>
    </submittedName>
</protein>
<keyword evidence="2" id="KW-1185">Reference proteome</keyword>
<dbReference type="EMBL" id="LAVV01010240">
    <property type="protein sequence ID" value="KNZ49361.1"/>
    <property type="molecule type" value="Genomic_DNA"/>
</dbReference>
<feature type="non-terminal residue" evidence="1">
    <location>
        <position position="1"/>
    </location>
</feature>
<name>A0A0L6ULG5_9BASI</name>
<gene>
    <name evidence="1" type="ORF">VP01_5068g2</name>
</gene>
<comment type="caution">
    <text evidence="1">The sequence shown here is derived from an EMBL/GenBank/DDBJ whole genome shotgun (WGS) entry which is preliminary data.</text>
</comment>
<organism evidence="1 2">
    <name type="scientific">Puccinia sorghi</name>
    <dbReference type="NCBI Taxonomy" id="27349"/>
    <lineage>
        <taxon>Eukaryota</taxon>
        <taxon>Fungi</taxon>
        <taxon>Dikarya</taxon>
        <taxon>Basidiomycota</taxon>
        <taxon>Pucciniomycotina</taxon>
        <taxon>Pucciniomycetes</taxon>
        <taxon>Pucciniales</taxon>
        <taxon>Pucciniaceae</taxon>
        <taxon>Puccinia</taxon>
    </lineage>
</organism>
<sequence length="183" mass="20570">LKILTPSSSILPKTQTRKMPNSNINLKGGIQCLMISRTSFLNHIVARANLIVVWQPHNKPPSTYKCFWCEKEFCVSGSISDGCPQCQKFIDKGSKLPATSLQESKTKTQKKAQSLQSHGPILKTNIFKQPFTTVNLDQSCSNHIWASTSGNLIYLDLQEAMLNHFKVCKSLHFQKFSCDLLII</sequence>
<accession>A0A0L6ULG5</accession>
<evidence type="ECO:0000313" key="2">
    <source>
        <dbReference type="Proteomes" id="UP000037035"/>
    </source>
</evidence>
<reference evidence="1 2" key="1">
    <citation type="submission" date="2015-08" db="EMBL/GenBank/DDBJ databases">
        <title>Next Generation Sequencing and Analysis of the Genome of Puccinia sorghi L Schw, the Causal Agent of Maize Common Rust.</title>
        <authorList>
            <person name="Rochi L."/>
            <person name="Burguener G."/>
            <person name="Darino M."/>
            <person name="Turjanski A."/>
            <person name="Kreff E."/>
            <person name="Dieguez M.J."/>
            <person name="Sacco F."/>
        </authorList>
    </citation>
    <scope>NUCLEOTIDE SEQUENCE [LARGE SCALE GENOMIC DNA]</scope>
    <source>
        <strain evidence="1 2">RO10H11247</strain>
    </source>
</reference>
<dbReference type="Proteomes" id="UP000037035">
    <property type="component" value="Unassembled WGS sequence"/>
</dbReference>
<dbReference type="VEuPathDB" id="FungiDB:VP01_5068g2"/>
<dbReference type="AlphaFoldDB" id="A0A0L6ULG5"/>
<evidence type="ECO:0000313" key="1">
    <source>
        <dbReference type="EMBL" id="KNZ49361.1"/>
    </source>
</evidence>